<evidence type="ECO:0000256" key="5">
    <source>
        <dbReference type="SAM" id="MobiDB-lite"/>
    </source>
</evidence>
<keyword evidence="1" id="KW-0808">Transferase</keyword>
<keyword evidence="3" id="KW-0418">Kinase</keyword>
<proteinExistence type="predicted"/>
<reference evidence="7 8" key="1">
    <citation type="submission" date="2024-02" db="EMBL/GenBank/DDBJ databases">
        <authorList>
            <person name="Chen Y."/>
            <person name="Shah S."/>
            <person name="Dougan E. K."/>
            <person name="Thang M."/>
            <person name="Chan C."/>
        </authorList>
    </citation>
    <scope>NUCLEOTIDE SEQUENCE [LARGE SCALE GENOMIC DNA]</scope>
</reference>
<dbReference type="PROSITE" id="PS00108">
    <property type="entry name" value="PROTEIN_KINASE_ST"/>
    <property type="match status" value="1"/>
</dbReference>
<evidence type="ECO:0000313" key="7">
    <source>
        <dbReference type="EMBL" id="CAK9060813.1"/>
    </source>
</evidence>
<dbReference type="InterPro" id="IPR000719">
    <property type="entry name" value="Prot_kinase_dom"/>
</dbReference>
<protein>
    <recommendedName>
        <fullName evidence="6">Protein kinase domain-containing protein</fullName>
    </recommendedName>
</protein>
<gene>
    <name evidence="7" type="ORF">CCMP2556_LOCUS29923</name>
</gene>
<keyword evidence="8" id="KW-1185">Reference proteome</keyword>
<feature type="compositionally biased region" description="Basic residues" evidence="5">
    <location>
        <begin position="270"/>
        <end position="284"/>
    </location>
</feature>
<keyword evidence="2" id="KW-0547">Nucleotide-binding</keyword>
<dbReference type="Gene3D" id="1.10.510.10">
    <property type="entry name" value="Transferase(Phosphotransferase) domain 1"/>
    <property type="match status" value="1"/>
</dbReference>
<organism evidence="7 8">
    <name type="scientific">Durusdinium trenchii</name>
    <dbReference type="NCBI Taxonomy" id="1381693"/>
    <lineage>
        <taxon>Eukaryota</taxon>
        <taxon>Sar</taxon>
        <taxon>Alveolata</taxon>
        <taxon>Dinophyceae</taxon>
        <taxon>Suessiales</taxon>
        <taxon>Symbiodiniaceae</taxon>
        <taxon>Durusdinium</taxon>
    </lineage>
</organism>
<feature type="domain" description="Protein kinase" evidence="6">
    <location>
        <begin position="1"/>
        <end position="236"/>
    </location>
</feature>
<dbReference type="Proteomes" id="UP001642484">
    <property type="component" value="Unassembled WGS sequence"/>
</dbReference>
<dbReference type="EMBL" id="CAXAMN010021562">
    <property type="protein sequence ID" value="CAK9060813.1"/>
    <property type="molecule type" value="Genomic_DNA"/>
</dbReference>
<dbReference type="InterPro" id="IPR011009">
    <property type="entry name" value="Kinase-like_dom_sf"/>
</dbReference>
<dbReference type="InterPro" id="IPR050660">
    <property type="entry name" value="NEK_Ser/Thr_kinase"/>
</dbReference>
<evidence type="ECO:0000256" key="3">
    <source>
        <dbReference type="ARBA" id="ARBA00022777"/>
    </source>
</evidence>
<dbReference type="Pfam" id="PF00069">
    <property type="entry name" value="Pkinase"/>
    <property type="match status" value="1"/>
</dbReference>
<accession>A0ABP0NBK3</accession>
<name>A0ABP0NBK3_9DINO</name>
<dbReference type="PANTHER" id="PTHR43671:SF104">
    <property type="entry name" value="CALCIUM_CALMODULIN-DEPENDENT PROTEIN KINASE TYPE 1D-RELATED"/>
    <property type="match status" value="1"/>
</dbReference>
<feature type="compositionally biased region" description="Acidic residues" evidence="5">
    <location>
        <begin position="298"/>
        <end position="307"/>
    </location>
</feature>
<evidence type="ECO:0000256" key="4">
    <source>
        <dbReference type="ARBA" id="ARBA00022840"/>
    </source>
</evidence>
<evidence type="ECO:0000256" key="2">
    <source>
        <dbReference type="ARBA" id="ARBA00022741"/>
    </source>
</evidence>
<dbReference type="SUPFAM" id="SSF56112">
    <property type="entry name" value="Protein kinase-like (PK-like)"/>
    <property type="match status" value="1"/>
</dbReference>
<sequence>MYDDDDFSQLEGGNRVMKFKKYDSCKLLARGGMGAAFCVAPLKRTAGSIIDVVFSFKDSYTAEMELLEGDLHGAIHAARGVEPAFAGRILANLVSGLRYLHDSHDMVHLDIKPANVFLTAGVAKLGDFGLCCSKAQAAALLGPCGTPEYLPGDVWHEEVRCSERNDIWGAGCMLFEMLEGKMAFDNPPLPGQELPHCTAKGWNSYGGTLSNVWRQLMSTPTAKQSLSIVGNLDSYFDMENYTPTTGSQIERMAKKRGLVNSDIKRQANLQRKKRRREAKKRRRVPGPVDVKEDNLDLHDDDGDDADDGGDRQRDDTDEPRRHCETTMKNSLQENWMNDMTKFIWNQLSISCQLSFSFEVLICGHRRSPNYFTNHFKA</sequence>
<keyword evidence="4" id="KW-0067">ATP-binding</keyword>
<evidence type="ECO:0000256" key="1">
    <source>
        <dbReference type="ARBA" id="ARBA00022679"/>
    </source>
</evidence>
<dbReference type="SMART" id="SM00220">
    <property type="entry name" value="S_TKc"/>
    <property type="match status" value="1"/>
</dbReference>
<feature type="compositionally biased region" description="Basic and acidic residues" evidence="5">
    <location>
        <begin position="308"/>
        <end position="325"/>
    </location>
</feature>
<dbReference type="PANTHER" id="PTHR43671">
    <property type="entry name" value="SERINE/THREONINE-PROTEIN KINASE NEK"/>
    <property type="match status" value="1"/>
</dbReference>
<feature type="region of interest" description="Disordered" evidence="5">
    <location>
        <begin position="267"/>
        <end position="328"/>
    </location>
</feature>
<evidence type="ECO:0000313" key="8">
    <source>
        <dbReference type="Proteomes" id="UP001642484"/>
    </source>
</evidence>
<dbReference type="PROSITE" id="PS50011">
    <property type="entry name" value="PROTEIN_KINASE_DOM"/>
    <property type="match status" value="1"/>
</dbReference>
<evidence type="ECO:0000259" key="6">
    <source>
        <dbReference type="PROSITE" id="PS50011"/>
    </source>
</evidence>
<dbReference type="InterPro" id="IPR008271">
    <property type="entry name" value="Ser/Thr_kinase_AS"/>
</dbReference>
<comment type="caution">
    <text evidence="7">The sequence shown here is derived from an EMBL/GenBank/DDBJ whole genome shotgun (WGS) entry which is preliminary data.</text>
</comment>